<dbReference type="PROSITE" id="PS50005">
    <property type="entry name" value="TPR"/>
    <property type="match status" value="1"/>
</dbReference>
<dbReference type="EMBL" id="OJIN01000223">
    <property type="protein sequence ID" value="SPD75897.1"/>
    <property type="molecule type" value="Genomic_DNA"/>
</dbReference>
<proteinExistence type="predicted"/>
<keyword evidence="2" id="KW-0802">TPR repeat</keyword>
<dbReference type="Pfam" id="PF07593">
    <property type="entry name" value="UnbV_ASPIC"/>
    <property type="match status" value="1"/>
</dbReference>
<dbReference type="AlphaFoldDB" id="A0A445N2H0"/>
<gene>
    <name evidence="4" type="ORF">PITCH_A780027</name>
</gene>
<dbReference type="InterPro" id="IPR011990">
    <property type="entry name" value="TPR-like_helical_dom_sf"/>
</dbReference>
<reference evidence="4" key="1">
    <citation type="submission" date="2018-01" db="EMBL/GenBank/DDBJ databases">
        <authorList>
            <person name="Regsiter A."/>
            <person name="William W."/>
        </authorList>
    </citation>
    <scope>NUCLEOTIDE SEQUENCE</scope>
    <source>
        <strain evidence="4">TRIP AH-1</strain>
    </source>
</reference>
<dbReference type="InterPro" id="IPR027039">
    <property type="entry name" value="Crtac1"/>
</dbReference>
<dbReference type="PANTHER" id="PTHR16026">
    <property type="entry name" value="CARTILAGE ACIDIC PROTEIN 1"/>
    <property type="match status" value="1"/>
</dbReference>
<evidence type="ECO:0000313" key="4">
    <source>
        <dbReference type="EMBL" id="SPD75897.1"/>
    </source>
</evidence>
<protein>
    <recommendedName>
        <fullName evidence="3">ASPIC/UnbV domain-containing protein</fullName>
    </recommendedName>
</protein>
<evidence type="ECO:0000259" key="3">
    <source>
        <dbReference type="Pfam" id="PF07593"/>
    </source>
</evidence>
<dbReference type="Gene3D" id="2.130.10.130">
    <property type="entry name" value="Integrin alpha, N-terminal"/>
    <property type="match status" value="1"/>
</dbReference>
<evidence type="ECO:0000256" key="1">
    <source>
        <dbReference type="ARBA" id="ARBA00022729"/>
    </source>
</evidence>
<dbReference type="InterPro" id="IPR028994">
    <property type="entry name" value="Integrin_alpha_N"/>
</dbReference>
<dbReference type="Pfam" id="PF13517">
    <property type="entry name" value="FG-GAP_3"/>
    <property type="match status" value="2"/>
</dbReference>
<sequence length="891" mass="99406">MISLRTRPSVLLLFLCWAVSCFGTGCSYLKSLGPPAALKPSLCDQLVEQAQKLVWERRYQPALELLDDAHIPSDDCIGAVMLRGEIYYILEKWQEARAEFEKALCINPKNYNATVRLWYISSLEKGFDEKAKEELKNKSLEFLSAHPDDPDAVYAAVMGLEGVRAAAEKTMVIEQYCHIVKDPSLRDELAEQYFYDTLGAKGDELIEKARFFMQEFPSNRLRYDMTNIVLARRVNDGSKAVEAEAKEILKGQRNNRVLNYLCARAILNVNGDLDVAAKYIKRAIKAAVNPDPKDRYQFVDDKTWNRLMSETRAEYYAIYGRITALKGNSKCAAKLFIDGLKHSSRSQNLHLWYGEVLEHQGLSAEAMMHYRKAAELGGSPTADERMKGILNSTEVAFDPAEYYAVIERLPRFTDVTQKAGLEGVKSGRISWSDINMDGLPDVVTNGRNMFLNKGNDVFEDVTEKSGIRHEFASGGILADFDNDGLPDLIAFTSRNGPRLYINRGRLGGDPVFEDVTESALPPWRLNDAPTEAAACADVDGNGFVDIYLAGFERPGPERGRGAPDVFYLNTGNGRFVDATNRIKYSSEEAMCGRGASFADVNNDNRPDLFVANYRLDPDFLLINTGAKLGQQGFMYADMAEECGVRGHHYMGSYGHSIGGAWGYMDRDRPALFVASLAHPRLLGLSDTSALYLPSLEEKGFERHFEDMGLFYQETYSDPSFVDVDIDGDLDLFITSIYRGCPSVLYLNEGGKFRDIAWASGTRVLNGWGAAWADYDRDGDMDLAVSSEGVLKLLRNEAQSLHRNWIEVKIKGKRNPACYIGAKVMVADTEGKKAWLREITAGRGTGNQDEAIAHFGLGDEKGPFKITVTYPSGIKMVLDDVPSRKMVEVDEP</sequence>
<organism evidence="4">
    <name type="scientific">uncultured Desulfobacterium sp</name>
    <dbReference type="NCBI Taxonomy" id="201089"/>
    <lineage>
        <taxon>Bacteria</taxon>
        <taxon>Pseudomonadati</taxon>
        <taxon>Thermodesulfobacteriota</taxon>
        <taxon>Desulfobacteria</taxon>
        <taxon>Desulfobacterales</taxon>
        <taxon>Desulfobacteriaceae</taxon>
        <taxon>Desulfobacterium</taxon>
        <taxon>environmental samples</taxon>
    </lineage>
</organism>
<dbReference type="InterPro" id="IPR011519">
    <property type="entry name" value="UnbV_ASPIC"/>
</dbReference>
<feature type="repeat" description="TPR" evidence="2">
    <location>
        <begin position="77"/>
        <end position="110"/>
    </location>
</feature>
<keyword evidence="1" id="KW-0732">Signal</keyword>
<accession>A0A445N2H0</accession>
<name>A0A445N2H0_9BACT</name>
<evidence type="ECO:0000256" key="2">
    <source>
        <dbReference type="PROSITE-ProRule" id="PRU00339"/>
    </source>
</evidence>
<feature type="domain" description="ASPIC/UnbV" evidence="3">
    <location>
        <begin position="819"/>
        <end position="883"/>
    </location>
</feature>
<dbReference type="SUPFAM" id="SSF69318">
    <property type="entry name" value="Integrin alpha N-terminal domain"/>
    <property type="match status" value="1"/>
</dbReference>
<dbReference type="InterPro" id="IPR019734">
    <property type="entry name" value="TPR_rpt"/>
</dbReference>
<dbReference type="PANTHER" id="PTHR16026:SF0">
    <property type="entry name" value="CARTILAGE ACIDIC PROTEIN 1"/>
    <property type="match status" value="1"/>
</dbReference>
<dbReference type="InterPro" id="IPR013517">
    <property type="entry name" value="FG-GAP"/>
</dbReference>
<dbReference type="SUPFAM" id="SSF48452">
    <property type="entry name" value="TPR-like"/>
    <property type="match status" value="1"/>
</dbReference>
<dbReference type="Gene3D" id="1.25.40.10">
    <property type="entry name" value="Tetratricopeptide repeat domain"/>
    <property type="match status" value="2"/>
</dbReference>
<dbReference type="PROSITE" id="PS51257">
    <property type="entry name" value="PROKAR_LIPOPROTEIN"/>
    <property type="match status" value="1"/>
</dbReference>